<reference evidence="4 5" key="1">
    <citation type="journal article" date="2013" name="Genome Announc.">
        <title>The Draft Genome Sequence of Sphingomonas paucimobilis Strain HER1398 (Proteobacteria), Host to the Giant PAU Phage, Indicates That It Is a Member of the Genus Sphingobacterium (Bacteroidetes).</title>
        <authorList>
            <person name="White R.A.III."/>
            <person name="Suttle C.A."/>
        </authorList>
    </citation>
    <scope>NUCLEOTIDE SEQUENCE [LARGE SCALE GENOMIC DNA]</scope>
    <source>
        <strain evidence="4 5">HER1398</strain>
    </source>
</reference>
<evidence type="ECO:0000313" key="4">
    <source>
        <dbReference type="EMBL" id="ERJ57655.1"/>
    </source>
</evidence>
<gene>
    <name evidence="4" type="ORF">M472_02630</name>
</gene>
<dbReference type="GO" id="GO:0022857">
    <property type="term" value="F:transmembrane transporter activity"/>
    <property type="evidence" value="ECO:0007669"/>
    <property type="project" value="InterPro"/>
</dbReference>
<dbReference type="Gene3D" id="2.40.30.170">
    <property type="match status" value="1"/>
</dbReference>
<dbReference type="PATRIC" id="fig|1346330.5.peg.4392"/>
<dbReference type="PANTHER" id="PTHR30158:SF23">
    <property type="entry name" value="MULTIDRUG RESISTANCE PROTEIN MEXA"/>
    <property type="match status" value="1"/>
</dbReference>
<dbReference type="GO" id="GO:0030313">
    <property type="term" value="C:cell envelope"/>
    <property type="evidence" value="ECO:0007669"/>
    <property type="project" value="UniProtKB-SubCell"/>
</dbReference>
<evidence type="ECO:0000259" key="3">
    <source>
        <dbReference type="Pfam" id="PF25944"/>
    </source>
</evidence>
<protein>
    <submittedName>
        <fullName evidence="4">Uncharacterized protein</fullName>
    </submittedName>
</protein>
<feature type="domain" description="Multidrug resistance protein MdtA-like beta-barrel" evidence="3">
    <location>
        <begin position="213"/>
        <end position="294"/>
    </location>
</feature>
<dbReference type="Gene3D" id="1.10.287.470">
    <property type="entry name" value="Helix hairpin bin"/>
    <property type="match status" value="1"/>
</dbReference>
<dbReference type="Proteomes" id="UP000016584">
    <property type="component" value="Unassembled WGS sequence"/>
</dbReference>
<dbReference type="eggNOG" id="COG0845">
    <property type="taxonomic scope" value="Bacteria"/>
</dbReference>
<proteinExistence type="inferred from homology"/>
<dbReference type="InterPro" id="IPR058625">
    <property type="entry name" value="MdtA-like_BSH"/>
</dbReference>
<dbReference type="Pfam" id="PF25944">
    <property type="entry name" value="Beta-barrel_RND"/>
    <property type="match status" value="1"/>
</dbReference>
<sequence length="377" mass="40770">MMTMNHVKIALIYTSAIALFLTSCGPSTSEHHGAEQPAVETDFIRLEVEDVNTHKEYPGAIEGIVNIEIKPQVTGYLSEVLVREGDFVQKGQTLFRISPEVYTEQVKNGQAAVKAAIAAQETARLEIEKLRPLVDGKVVTEIQLKTAMATYESAIAQVEQAKASLGSSKINVDFTVVKAPVSGYIGRIPNRKGALVSPADPIALTTLSDISSVQVYFSLSEADYLSYQKSNLLSQSGKQVTLILADGSAYDQQGTLESASGNIDKATGSITMKAVFSNPHKLLRSGGAAKVMLNRTVNNIIQLPKLSVKDIQDKFFVFRLSDSSTVNMVPIEIEGGTKDLYFVKAGVQQGDKIAINRIDMLQDGLKVAAKDTTLSIQ</sequence>
<dbReference type="Pfam" id="PF25917">
    <property type="entry name" value="BSH_RND"/>
    <property type="match status" value="1"/>
</dbReference>
<comment type="similarity">
    <text evidence="1">Belongs to the membrane fusion protein (MFP) (TC 8.A.1) family.</text>
</comment>
<dbReference type="AlphaFoldDB" id="U2HQU7"/>
<organism evidence="4 5">
    <name type="scientific">Sphingobacterium paucimobilis HER1398</name>
    <dbReference type="NCBI Taxonomy" id="1346330"/>
    <lineage>
        <taxon>Bacteria</taxon>
        <taxon>Pseudomonadati</taxon>
        <taxon>Bacteroidota</taxon>
        <taxon>Sphingobacteriia</taxon>
        <taxon>Sphingobacteriales</taxon>
        <taxon>Sphingobacteriaceae</taxon>
        <taxon>Sphingobacterium</taxon>
    </lineage>
</organism>
<dbReference type="Gene3D" id="2.40.420.20">
    <property type="match status" value="1"/>
</dbReference>
<dbReference type="GO" id="GO:0046677">
    <property type="term" value="P:response to antibiotic"/>
    <property type="evidence" value="ECO:0007669"/>
    <property type="project" value="TreeGrafter"/>
</dbReference>
<dbReference type="RefSeq" id="WP_021072389.1">
    <property type="nucleotide sequence ID" value="NZ_ATDL01000022.1"/>
</dbReference>
<comment type="caution">
    <text evidence="4">The sequence shown here is derived from an EMBL/GenBank/DDBJ whole genome shotgun (WGS) entry which is preliminary data.</text>
</comment>
<dbReference type="InterPro" id="IPR058626">
    <property type="entry name" value="MdtA-like_b-barrel"/>
</dbReference>
<dbReference type="GO" id="GO:0005886">
    <property type="term" value="C:plasma membrane"/>
    <property type="evidence" value="ECO:0007669"/>
    <property type="project" value="TreeGrafter"/>
</dbReference>
<evidence type="ECO:0000256" key="1">
    <source>
        <dbReference type="ARBA" id="ARBA00009477"/>
    </source>
</evidence>
<accession>U2HQU7</accession>
<evidence type="ECO:0000313" key="5">
    <source>
        <dbReference type="Proteomes" id="UP000016584"/>
    </source>
</evidence>
<dbReference type="STRING" id="1346330.M472_02630"/>
<dbReference type="Gene3D" id="2.40.50.100">
    <property type="match status" value="1"/>
</dbReference>
<dbReference type="SUPFAM" id="SSF111369">
    <property type="entry name" value="HlyD-like secretion proteins"/>
    <property type="match status" value="1"/>
</dbReference>
<dbReference type="PANTHER" id="PTHR30158">
    <property type="entry name" value="ACRA/E-RELATED COMPONENT OF DRUG EFFLUX TRANSPORTER"/>
    <property type="match status" value="1"/>
</dbReference>
<keyword evidence="5" id="KW-1185">Reference proteome</keyword>
<dbReference type="NCBIfam" id="TIGR01730">
    <property type="entry name" value="RND_mfp"/>
    <property type="match status" value="1"/>
</dbReference>
<dbReference type="EMBL" id="ATDL01000022">
    <property type="protein sequence ID" value="ERJ57655.1"/>
    <property type="molecule type" value="Genomic_DNA"/>
</dbReference>
<feature type="domain" description="Multidrug resistance protein MdtA-like barrel-sandwich hybrid" evidence="2">
    <location>
        <begin position="67"/>
        <end position="204"/>
    </location>
</feature>
<evidence type="ECO:0000259" key="2">
    <source>
        <dbReference type="Pfam" id="PF25917"/>
    </source>
</evidence>
<dbReference type="InterPro" id="IPR006143">
    <property type="entry name" value="RND_pump_MFP"/>
</dbReference>
<name>U2HQU7_9SPHI</name>